<dbReference type="PRINTS" id="PR00480">
    <property type="entry name" value="ASTACIN"/>
</dbReference>
<keyword evidence="1 2" id="KW-0482">Metalloprotease</keyword>
<dbReference type="EMBL" id="AXCN02001458">
    <property type="status" value="NOT_ANNOTATED_CDS"/>
    <property type="molecule type" value="Genomic_DNA"/>
</dbReference>
<dbReference type="EC" id="3.4.24.-" evidence="2"/>
<organism evidence="5 6">
    <name type="scientific">Anopheles farauti</name>
    <dbReference type="NCBI Taxonomy" id="69004"/>
    <lineage>
        <taxon>Eukaryota</taxon>
        <taxon>Metazoa</taxon>
        <taxon>Ecdysozoa</taxon>
        <taxon>Arthropoda</taxon>
        <taxon>Hexapoda</taxon>
        <taxon>Insecta</taxon>
        <taxon>Pterygota</taxon>
        <taxon>Neoptera</taxon>
        <taxon>Endopterygota</taxon>
        <taxon>Diptera</taxon>
        <taxon>Nematocera</taxon>
        <taxon>Culicoidea</taxon>
        <taxon>Culicidae</taxon>
        <taxon>Anophelinae</taxon>
        <taxon>Anopheles</taxon>
    </lineage>
</organism>
<dbReference type="PROSITE" id="PS51864">
    <property type="entry name" value="ASTACIN"/>
    <property type="match status" value="1"/>
</dbReference>
<feature type="active site" evidence="1">
    <location>
        <position position="182"/>
    </location>
</feature>
<evidence type="ECO:0000256" key="3">
    <source>
        <dbReference type="SAM" id="MobiDB-lite"/>
    </source>
</evidence>
<dbReference type="Gene3D" id="3.40.390.10">
    <property type="entry name" value="Collagenase (Catalytic Domain)"/>
    <property type="match status" value="1"/>
</dbReference>
<dbReference type="SMART" id="SM00235">
    <property type="entry name" value="ZnMc"/>
    <property type="match status" value="1"/>
</dbReference>
<name>A0A182Q0I0_9DIPT</name>
<proteinExistence type="predicted"/>
<dbReference type="CDD" id="cd04280">
    <property type="entry name" value="ZnMc_astacin_like"/>
    <property type="match status" value="1"/>
</dbReference>
<keyword evidence="1 2" id="KW-0862">Zinc</keyword>
<evidence type="ECO:0000256" key="2">
    <source>
        <dbReference type="RuleBase" id="RU361183"/>
    </source>
</evidence>
<feature type="region of interest" description="Disordered" evidence="3">
    <location>
        <begin position="315"/>
        <end position="400"/>
    </location>
</feature>
<dbReference type="VEuPathDB" id="VectorBase:AFAF000626"/>
<feature type="binding site" evidence="1">
    <location>
        <position position="181"/>
    </location>
    <ligand>
        <name>Zn(2+)</name>
        <dbReference type="ChEBI" id="CHEBI:29105"/>
        <note>catalytic</note>
    </ligand>
</feature>
<dbReference type="InterPro" id="IPR034035">
    <property type="entry name" value="Astacin-like_dom"/>
</dbReference>
<dbReference type="SUPFAM" id="SSF55486">
    <property type="entry name" value="Metalloproteases ('zincins'), catalytic domain"/>
    <property type="match status" value="1"/>
</dbReference>
<dbReference type="GO" id="GO:0006508">
    <property type="term" value="P:proteolysis"/>
    <property type="evidence" value="ECO:0007669"/>
    <property type="project" value="UniProtKB-KW"/>
</dbReference>
<dbReference type="InterPro" id="IPR001506">
    <property type="entry name" value="Peptidase_M12A"/>
</dbReference>
<feature type="compositionally biased region" description="Low complexity" evidence="3">
    <location>
        <begin position="315"/>
        <end position="358"/>
    </location>
</feature>
<dbReference type="InterPro" id="IPR024079">
    <property type="entry name" value="MetalloPept_cat_dom_sf"/>
</dbReference>
<sequence length="400" mass="45136">MVFGTDYFFIVRLLLLSCSLLAWVDARAVMQPSLEVGRRLREYHAQVQSVARTLPQRHKRPFEFGAGFYKEFDIIERIPRRGRNGLALIDSSNVRWPNAVVPYEIQGNFTTAEKSIIKAAIAQFAVKTCVRFIPHTTEDIFVTIDNSETGCWSYVGRSMDNVDNRVNLQSTECVKTFVVVHELMHVIGFFHEFVRPDRDSYISIDRSALKPEFQTDEFFESNFAKMPESAVVLYGRPYDYGSVLHYSKYAGSANPTKPVMNNLQPWNGDFGNEYGLSPSDIIEICYMYCNSTTTSACPAPKTTTSTTTKVTKTTTSTTTKVTKPTTSTTTKKTTTTKPKTVKTTTTKPVTTTSTTGKCTTKRPASATKPGYHGSWQFQTLDPRSPPHRNYRVPSHDHHHK</sequence>
<accession>A0A182Q0I0</accession>
<dbReference type="Proteomes" id="UP000075886">
    <property type="component" value="Unassembled WGS sequence"/>
</dbReference>
<evidence type="ECO:0000259" key="4">
    <source>
        <dbReference type="PROSITE" id="PS51864"/>
    </source>
</evidence>
<dbReference type="GO" id="GO:0004222">
    <property type="term" value="F:metalloendopeptidase activity"/>
    <property type="evidence" value="ECO:0007669"/>
    <property type="project" value="UniProtKB-UniRule"/>
</dbReference>
<keyword evidence="1" id="KW-1015">Disulfide bond</keyword>
<dbReference type="GO" id="GO:0008270">
    <property type="term" value="F:zinc ion binding"/>
    <property type="evidence" value="ECO:0007669"/>
    <property type="project" value="UniProtKB-UniRule"/>
</dbReference>
<feature type="disulfide bond" evidence="1">
    <location>
        <begin position="151"/>
        <end position="173"/>
    </location>
</feature>
<keyword evidence="1 2" id="KW-0479">Metal-binding</keyword>
<evidence type="ECO:0000256" key="1">
    <source>
        <dbReference type="PROSITE-ProRule" id="PRU01211"/>
    </source>
</evidence>
<keyword evidence="1 2" id="KW-0645">Protease</keyword>
<dbReference type="PANTHER" id="PTHR10127:SF883">
    <property type="entry name" value="ZINC METALLOPROTEINASE NAS-8"/>
    <property type="match status" value="1"/>
</dbReference>
<evidence type="ECO:0000313" key="5">
    <source>
        <dbReference type="EnsemblMetazoa" id="AFAF000626-PA"/>
    </source>
</evidence>
<feature type="domain" description="Peptidase M12A" evidence="4">
    <location>
        <begin position="87"/>
        <end position="290"/>
    </location>
</feature>
<dbReference type="STRING" id="69004.A0A182Q0I0"/>
<keyword evidence="6" id="KW-1185">Reference proteome</keyword>
<reference evidence="6" key="1">
    <citation type="submission" date="2014-01" db="EMBL/GenBank/DDBJ databases">
        <title>The Genome Sequence of Anopheles farauti FAR1 (V2).</title>
        <authorList>
            <consortium name="The Broad Institute Genomics Platform"/>
            <person name="Neafsey D.E."/>
            <person name="Besansky N."/>
            <person name="Howell P."/>
            <person name="Walton C."/>
            <person name="Young S.K."/>
            <person name="Zeng Q."/>
            <person name="Gargeya S."/>
            <person name="Fitzgerald M."/>
            <person name="Haas B."/>
            <person name="Abouelleil A."/>
            <person name="Allen A.W."/>
            <person name="Alvarado L."/>
            <person name="Arachchi H.M."/>
            <person name="Berlin A.M."/>
            <person name="Chapman S.B."/>
            <person name="Gainer-Dewar J."/>
            <person name="Goldberg J."/>
            <person name="Griggs A."/>
            <person name="Gujja S."/>
            <person name="Hansen M."/>
            <person name="Howarth C."/>
            <person name="Imamovic A."/>
            <person name="Ireland A."/>
            <person name="Larimer J."/>
            <person name="McCowan C."/>
            <person name="Murphy C."/>
            <person name="Pearson M."/>
            <person name="Poon T.W."/>
            <person name="Priest M."/>
            <person name="Roberts A."/>
            <person name="Saif S."/>
            <person name="Shea T."/>
            <person name="Sisk P."/>
            <person name="Sykes S."/>
            <person name="Wortman J."/>
            <person name="Nusbaum C."/>
            <person name="Birren B."/>
        </authorList>
    </citation>
    <scope>NUCLEOTIDE SEQUENCE [LARGE SCALE GENOMIC DNA]</scope>
    <source>
        <strain evidence="6">FAR1</strain>
    </source>
</reference>
<feature type="signal peptide" evidence="2">
    <location>
        <begin position="1"/>
        <end position="26"/>
    </location>
</feature>
<feature type="binding site" evidence="1">
    <location>
        <position position="191"/>
    </location>
    <ligand>
        <name>Zn(2+)</name>
        <dbReference type="ChEBI" id="CHEBI:29105"/>
        <note>catalytic</note>
    </ligand>
</feature>
<keyword evidence="1 2" id="KW-0378">Hydrolase</keyword>
<feature type="compositionally biased region" description="Basic residues" evidence="3">
    <location>
        <begin position="385"/>
        <end position="400"/>
    </location>
</feature>
<dbReference type="PANTHER" id="PTHR10127">
    <property type="entry name" value="DISCOIDIN, CUB, EGF, LAMININ , AND ZINC METALLOPROTEASE DOMAIN CONTAINING"/>
    <property type="match status" value="1"/>
</dbReference>
<protein>
    <recommendedName>
        <fullName evidence="2">Metalloendopeptidase</fullName>
        <ecNumber evidence="2">3.4.24.-</ecNumber>
    </recommendedName>
</protein>
<dbReference type="Pfam" id="PF01400">
    <property type="entry name" value="Astacin"/>
    <property type="match status" value="1"/>
</dbReference>
<evidence type="ECO:0000313" key="6">
    <source>
        <dbReference type="Proteomes" id="UP000075886"/>
    </source>
</evidence>
<dbReference type="EnsemblMetazoa" id="AFAF000626-RA">
    <property type="protein sequence ID" value="AFAF000626-PA"/>
    <property type="gene ID" value="AFAF000626"/>
</dbReference>
<dbReference type="AlphaFoldDB" id="A0A182Q0I0"/>
<comment type="cofactor">
    <cofactor evidence="1 2">
        <name>Zn(2+)</name>
        <dbReference type="ChEBI" id="CHEBI:29105"/>
    </cofactor>
    <text evidence="1 2">Binds 1 zinc ion per subunit.</text>
</comment>
<feature type="chain" id="PRO_5007951012" description="Metalloendopeptidase" evidence="2">
    <location>
        <begin position="27"/>
        <end position="400"/>
    </location>
</feature>
<dbReference type="InterPro" id="IPR006026">
    <property type="entry name" value="Peptidase_Metallo"/>
</dbReference>
<feature type="binding site" evidence="1">
    <location>
        <position position="185"/>
    </location>
    <ligand>
        <name>Zn(2+)</name>
        <dbReference type="ChEBI" id="CHEBI:29105"/>
        <note>catalytic</note>
    </ligand>
</feature>
<comment type="caution">
    <text evidence="1">Lacks conserved residue(s) required for the propagation of feature annotation.</text>
</comment>
<keyword evidence="2" id="KW-0732">Signal</keyword>
<reference evidence="5" key="2">
    <citation type="submission" date="2020-05" db="UniProtKB">
        <authorList>
            <consortium name="EnsemblMetazoa"/>
        </authorList>
    </citation>
    <scope>IDENTIFICATION</scope>
    <source>
        <strain evidence="5">FAR1</strain>
    </source>
</reference>